<dbReference type="SMART" id="SM00587">
    <property type="entry name" value="CHK"/>
    <property type="match status" value="1"/>
</dbReference>
<dbReference type="Gene3D" id="3.90.1200.10">
    <property type="match status" value="1"/>
</dbReference>
<dbReference type="Proteomes" id="UP001233999">
    <property type="component" value="Unassembled WGS sequence"/>
</dbReference>
<evidence type="ECO:0000313" key="2">
    <source>
        <dbReference type="EMBL" id="KAJ9582655.1"/>
    </source>
</evidence>
<dbReference type="Pfam" id="PF02958">
    <property type="entry name" value="EcKL"/>
    <property type="match status" value="1"/>
</dbReference>
<dbReference type="EMBL" id="JASPKZ010007779">
    <property type="protein sequence ID" value="KAJ9582655.1"/>
    <property type="molecule type" value="Genomic_DNA"/>
</dbReference>
<dbReference type="PANTHER" id="PTHR11012">
    <property type="entry name" value="PROTEIN KINASE-LIKE DOMAIN-CONTAINING"/>
    <property type="match status" value="1"/>
</dbReference>
<sequence length="416" mass="47962">QISPKFTEETLLTILKRATGSDSIKLIKYEVSGDTTRGGDSYLSTLVRMKIEGLIDNKSYPVSIVIKTLPKNIGRRKTFRSCDFFKNEVSFYNEVLQKFMVFQNEKKPKNPFYEIPRCLYALADGENDFIALEDVSIHGFESGDRMEGVNFDHCAAVLKTLGRFHALSLAVKDQDPEGFKIISSKVKETYWHEDFKSWYYGQFEKFKKICLEAVSKEYPNSVYEEKFKHFADDTLYDQLSELAKAKTPYAVIGHGDTWAPNFMFTYTDEQKKCIKDIRMIDFQLARYGSPINDLSFYIFSCTTQEFRCSHFKELMKVYYSSVSEFLQDLGSSPDDVFSHEAFEKEMLTYMKFGLGFSLESVPFSLMDESEASNLDLIEGNEAVPIEKVWNVAPLKTKEARLRIADNFKFAVDNGYL</sequence>
<proteinExistence type="predicted"/>
<organism evidence="2 3">
    <name type="scientific">Diploptera punctata</name>
    <name type="common">Pacific beetle cockroach</name>
    <dbReference type="NCBI Taxonomy" id="6984"/>
    <lineage>
        <taxon>Eukaryota</taxon>
        <taxon>Metazoa</taxon>
        <taxon>Ecdysozoa</taxon>
        <taxon>Arthropoda</taxon>
        <taxon>Hexapoda</taxon>
        <taxon>Insecta</taxon>
        <taxon>Pterygota</taxon>
        <taxon>Neoptera</taxon>
        <taxon>Polyneoptera</taxon>
        <taxon>Dictyoptera</taxon>
        <taxon>Blattodea</taxon>
        <taxon>Blaberoidea</taxon>
        <taxon>Blaberidae</taxon>
        <taxon>Diplopterinae</taxon>
        <taxon>Diploptera</taxon>
    </lineage>
</organism>
<protein>
    <recommendedName>
        <fullName evidence="1">CHK kinase-like domain-containing protein</fullName>
    </recommendedName>
</protein>
<comment type="caution">
    <text evidence="2">The sequence shown here is derived from an EMBL/GenBank/DDBJ whole genome shotgun (WGS) entry which is preliminary data.</text>
</comment>
<reference evidence="2" key="1">
    <citation type="journal article" date="2023" name="IScience">
        <title>Live-bearing cockroach genome reveals convergent evolutionary mechanisms linked to viviparity in insects and beyond.</title>
        <authorList>
            <person name="Fouks B."/>
            <person name="Harrison M.C."/>
            <person name="Mikhailova A.A."/>
            <person name="Marchal E."/>
            <person name="English S."/>
            <person name="Carruthers M."/>
            <person name="Jennings E.C."/>
            <person name="Chiamaka E.L."/>
            <person name="Frigard R.A."/>
            <person name="Pippel M."/>
            <person name="Attardo G.M."/>
            <person name="Benoit J.B."/>
            <person name="Bornberg-Bauer E."/>
            <person name="Tobe S.S."/>
        </authorList>
    </citation>
    <scope>NUCLEOTIDE SEQUENCE</scope>
    <source>
        <strain evidence="2">Stay&amp;Tobe</strain>
    </source>
</reference>
<gene>
    <name evidence="2" type="ORF">L9F63_023004</name>
</gene>
<dbReference type="PANTHER" id="PTHR11012:SF57">
    <property type="entry name" value="LD10016P"/>
    <property type="match status" value="1"/>
</dbReference>
<dbReference type="AlphaFoldDB" id="A0AAD8E9V2"/>
<feature type="domain" description="CHK kinase-like" evidence="1">
    <location>
        <begin position="130"/>
        <end position="328"/>
    </location>
</feature>
<feature type="non-terminal residue" evidence="2">
    <location>
        <position position="1"/>
    </location>
</feature>
<evidence type="ECO:0000259" key="1">
    <source>
        <dbReference type="SMART" id="SM00587"/>
    </source>
</evidence>
<dbReference type="InterPro" id="IPR004119">
    <property type="entry name" value="EcKL"/>
</dbReference>
<dbReference type="InterPro" id="IPR015897">
    <property type="entry name" value="CHK_kinase-like"/>
</dbReference>
<accession>A0AAD8E9V2</accession>
<name>A0AAD8E9V2_DIPPU</name>
<dbReference type="SUPFAM" id="SSF56112">
    <property type="entry name" value="Protein kinase-like (PK-like)"/>
    <property type="match status" value="1"/>
</dbReference>
<keyword evidence="3" id="KW-1185">Reference proteome</keyword>
<evidence type="ECO:0000313" key="3">
    <source>
        <dbReference type="Proteomes" id="UP001233999"/>
    </source>
</evidence>
<dbReference type="InterPro" id="IPR011009">
    <property type="entry name" value="Kinase-like_dom_sf"/>
</dbReference>
<reference evidence="2" key="2">
    <citation type="submission" date="2023-05" db="EMBL/GenBank/DDBJ databases">
        <authorList>
            <person name="Fouks B."/>
        </authorList>
    </citation>
    <scope>NUCLEOTIDE SEQUENCE</scope>
    <source>
        <strain evidence="2">Stay&amp;Tobe</strain>
        <tissue evidence="2">Testes</tissue>
    </source>
</reference>